<sequence length="367" mass="39007">MRLLGLLAPVAATAAETMQLAWTTDINMTRLDNQGAYVYGPDGPWQAIAVRVGTAYTRRQLNGLPSAEGEFAAMWPSGGGLSMVPTPGAGGNYTLADSPTAVNTTTFIVLSDDWGWYLVMGESPVGRCVVDIVTLTTKRLDADLQLNTTLSVVDESNYRLPDGSRCPVNVGVLGLGFPTVCPTVLGDSAPPGILQELKSQGRIASMSLSLHMGSVALEQPGSLVPSGYERNRALGPVGVFDFSPLSYPFLLLIDVLLGTQVGASPISSPSDEGSVWQGIGEHNEAASGIIRKEELLEMYIPEQVPSHGEEFLNDLPPDELAVTDGKHQLPRHLANVVLLDFDASPAKYKHLGLGGSSEPVHHCSSYL</sequence>
<reference evidence="2" key="2">
    <citation type="submission" date="2023-06" db="EMBL/GenBank/DDBJ databases">
        <authorList>
            <consortium name="Lawrence Berkeley National Laboratory"/>
            <person name="Mondo S.J."/>
            <person name="Hensen N."/>
            <person name="Bonometti L."/>
            <person name="Westerberg I."/>
            <person name="Brannstrom I.O."/>
            <person name="Guillou S."/>
            <person name="Cros-Aarteil S."/>
            <person name="Calhoun S."/>
            <person name="Haridas S."/>
            <person name="Kuo A."/>
            <person name="Pangilinan J."/>
            <person name="Riley R."/>
            <person name="Labutti K."/>
            <person name="Andreopoulos B."/>
            <person name="Lipzen A."/>
            <person name="Chen C."/>
            <person name="Yanf M."/>
            <person name="Daum C."/>
            <person name="Ng V."/>
            <person name="Clum A."/>
            <person name="Steindorff A."/>
            <person name="Ohm R."/>
            <person name="Martin F."/>
            <person name="Silar P."/>
            <person name="Natvig D."/>
            <person name="Lalanne C."/>
            <person name="Gautier V."/>
            <person name="Ament-Velasquez S.L."/>
            <person name="Kruys A."/>
            <person name="Hutchinson M.I."/>
            <person name="Powell A.J."/>
            <person name="Barry K."/>
            <person name="Miller A.N."/>
            <person name="Grigoriev I.V."/>
            <person name="Debuchy R."/>
            <person name="Gladieux P."/>
            <person name="Thoren M.H."/>
            <person name="Johannesson H."/>
        </authorList>
    </citation>
    <scope>NUCLEOTIDE SEQUENCE</scope>
    <source>
        <strain evidence="2">CBS 333.67</strain>
    </source>
</reference>
<evidence type="ECO:0000313" key="3">
    <source>
        <dbReference type="Proteomes" id="UP001273166"/>
    </source>
</evidence>
<name>A0AAJ0M4A4_9PEZI</name>
<protein>
    <recommendedName>
        <fullName evidence="4">Peptidase A1 domain-containing protein</fullName>
    </recommendedName>
</protein>
<accession>A0AAJ0M4A4</accession>
<evidence type="ECO:0000256" key="1">
    <source>
        <dbReference type="SAM" id="SignalP"/>
    </source>
</evidence>
<comment type="caution">
    <text evidence="2">The sequence shown here is derived from an EMBL/GenBank/DDBJ whole genome shotgun (WGS) entry which is preliminary data.</text>
</comment>
<dbReference type="RefSeq" id="XP_062724258.1">
    <property type="nucleotide sequence ID" value="XM_062866745.1"/>
</dbReference>
<keyword evidence="3" id="KW-1185">Reference proteome</keyword>
<dbReference type="EMBL" id="JAUDZG010000002">
    <property type="protein sequence ID" value="KAK3308478.1"/>
    <property type="molecule type" value="Genomic_DNA"/>
</dbReference>
<reference evidence="2" key="1">
    <citation type="journal article" date="2023" name="Mol. Phylogenet. Evol.">
        <title>Genome-scale phylogeny and comparative genomics of the fungal order Sordariales.</title>
        <authorList>
            <person name="Hensen N."/>
            <person name="Bonometti L."/>
            <person name="Westerberg I."/>
            <person name="Brannstrom I.O."/>
            <person name="Guillou S."/>
            <person name="Cros-Aarteil S."/>
            <person name="Calhoun S."/>
            <person name="Haridas S."/>
            <person name="Kuo A."/>
            <person name="Mondo S."/>
            <person name="Pangilinan J."/>
            <person name="Riley R."/>
            <person name="LaButti K."/>
            <person name="Andreopoulos B."/>
            <person name="Lipzen A."/>
            <person name="Chen C."/>
            <person name="Yan M."/>
            <person name="Daum C."/>
            <person name="Ng V."/>
            <person name="Clum A."/>
            <person name="Steindorff A."/>
            <person name="Ohm R.A."/>
            <person name="Martin F."/>
            <person name="Silar P."/>
            <person name="Natvig D.O."/>
            <person name="Lalanne C."/>
            <person name="Gautier V."/>
            <person name="Ament-Velasquez S.L."/>
            <person name="Kruys A."/>
            <person name="Hutchinson M.I."/>
            <person name="Powell A.J."/>
            <person name="Barry K."/>
            <person name="Miller A.N."/>
            <person name="Grigoriev I.V."/>
            <person name="Debuchy R."/>
            <person name="Gladieux P."/>
            <person name="Hiltunen Thoren M."/>
            <person name="Johannesson H."/>
        </authorList>
    </citation>
    <scope>NUCLEOTIDE SEQUENCE</scope>
    <source>
        <strain evidence="2">CBS 333.67</strain>
    </source>
</reference>
<proteinExistence type="predicted"/>
<evidence type="ECO:0008006" key="4">
    <source>
        <dbReference type="Google" id="ProtNLM"/>
    </source>
</evidence>
<gene>
    <name evidence="2" type="ORF">B0T15DRAFT_491060</name>
</gene>
<feature type="chain" id="PRO_5042547964" description="Peptidase A1 domain-containing protein" evidence="1">
    <location>
        <begin position="16"/>
        <end position="367"/>
    </location>
</feature>
<dbReference type="SUPFAM" id="SSF50630">
    <property type="entry name" value="Acid proteases"/>
    <property type="match status" value="1"/>
</dbReference>
<dbReference type="Proteomes" id="UP001273166">
    <property type="component" value="Unassembled WGS sequence"/>
</dbReference>
<keyword evidence="1" id="KW-0732">Signal</keyword>
<dbReference type="AlphaFoldDB" id="A0AAJ0M4A4"/>
<feature type="signal peptide" evidence="1">
    <location>
        <begin position="1"/>
        <end position="15"/>
    </location>
</feature>
<dbReference type="InterPro" id="IPR021109">
    <property type="entry name" value="Peptidase_aspartic_dom_sf"/>
</dbReference>
<organism evidence="2 3">
    <name type="scientific">Chaetomium strumarium</name>
    <dbReference type="NCBI Taxonomy" id="1170767"/>
    <lineage>
        <taxon>Eukaryota</taxon>
        <taxon>Fungi</taxon>
        <taxon>Dikarya</taxon>
        <taxon>Ascomycota</taxon>
        <taxon>Pezizomycotina</taxon>
        <taxon>Sordariomycetes</taxon>
        <taxon>Sordariomycetidae</taxon>
        <taxon>Sordariales</taxon>
        <taxon>Chaetomiaceae</taxon>
        <taxon>Chaetomium</taxon>
    </lineage>
</organism>
<evidence type="ECO:0000313" key="2">
    <source>
        <dbReference type="EMBL" id="KAK3308478.1"/>
    </source>
</evidence>
<dbReference type="GeneID" id="87885574"/>